<protein>
    <submittedName>
        <fullName evidence="1">Uncharacterized protein</fullName>
    </submittedName>
</protein>
<dbReference type="AlphaFoldDB" id="A0A4S8KQT4"/>
<name>A0A4S8KQT4_DENBC</name>
<evidence type="ECO:0000313" key="1">
    <source>
        <dbReference type="EMBL" id="THU78104.1"/>
    </source>
</evidence>
<evidence type="ECO:0000313" key="2">
    <source>
        <dbReference type="EMBL" id="THU83692.1"/>
    </source>
</evidence>
<dbReference type="Proteomes" id="UP000297245">
    <property type="component" value="Unassembled WGS sequence"/>
</dbReference>
<proteinExistence type="predicted"/>
<keyword evidence="3" id="KW-1185">Reference proteome</keyword>
<gene>
    <name evidence="2" type="ORF">K435DRAFT_871054</name>
    <name evidence="1" type="ORF">K435DRAFT_877013</name>
</gene>
<organism evidence="1 3">
    <name type="scientific">Dendrothele bispora (strain CBS 962.96)</name>
    <dbReference type="NCBI Taxonomy" id="1314807"/>
    <lineage>
        <taxon>Eukaryota</taxon>
        <taxon>Fungi</taxon>
        <taxon>Dikarya</taxon>
        <taxon>Basidiomycota</taxon>
        <taxon>Agaricomycotina</taxon>
        <taxon>Agaricomycetes</taxon>
        <taxon>Agaricomycetidae</taxon>
        <taxon>Agaricales</taxon>
        <taxon>Agaricales incertae sedis</taxon>
        <taxon>Dendrothele</taxon>
    </lineage>
</organism>
<dbReference type="EMBL" id="ML180262">
    <property type="protein sequence ID" value="THU78104.1"/>
    <property type="molecule type" value="Genomic_DNA"/>
</dbReference>
<accession>A0A4S8KQT4</accession>
<sequence>MHAYSLTILSTHYFSSTQIILPSRYLDKSLCSSLSFPSKGLTFCITACPAIVKSANQVSLPIANVSSSPYYSSTYLNYLSLSLPPLSSIPEPNVSPVALPDINFLIVPRYFSLLPFKPQAMSGNLS</sequence>
<reference evidence="1 3" key="1">
    <citation type="journal article" date="2019" name="Nat. Ecol. Evol.">
        <title>Megaphylogeny resolves global patterns of mushroom evolution.</title>
        <authorList>
            <person name="Varga T."/>
            <person name="Krizsan K."/>
            <person name="Foldi C."/>
            <person name="Dima B."/>
            <person name="Sanchez-Garcia M."/>
            <person name="Sanchez-Ramirez S."/>
            <person name="Szollosi G.J."/>
            <person name="Szarkandi J.G."/>
            <person name="Papp V."/>
            <person name="Albert L."/>
            <person name="Andreopoulos W."/>
            <person name="Angelini C."/>
            <person name="Antonin V."/>
            <person name="Barry K.W."/>
            <person name="Bougher N.L."/>
            <person name="Buchanan P."/>
            <person name="Buyck B."/>
            <person name="Bense V."/>
            <person name="Catcheside P."/>
            <person name="Chovatia M."/>
            <person name="Cooper J."/>
            <person name="Damon W."/>
            <person name="Desjardin D."/>
            <person name="Finy P."/>
            <person name="Geml J."/>
            <person name="Haridas S."/>
            <person name="Hughes K."/>
            <person name="Justo A."/>
            <person name="Karasinski D."/>
            <person name="Kautmanova I."/>
            <person name="Kiss B."/>
            <person name="Kocsube S."/>
            <person name="Kotiranta H."/>
            <person name="LaButti K.M."/>
            <person name="Lechner B.E."/>
            <person name="Liimatainen K."/>
            <person name="Lipzen A."/>
            <person name="Lukacs Z."/>
            <person name="Mihaltcheva S."/>
            <person name="Morgado L.N."/>
            <person name="Niskanen T."/>
            <person name="Noordeloos M.E."/>
            <person name="Ohm R.A."/>
            <person name="Ortiz-Santana B."/>
            <person name="Ovrebo C."/>
            <person name="Racz N."/>
            <person name="Riley R."/>
            <person name="Savchenko A."/>
            <person name="Shiryaev A."/>
            <person name="Soop K."/>
            <person name="Spirin V."/>
            <person name="Szebenyi C."/>
            <person name="Tomsovsky M."/>
            <person name="Tulloss R.E."/>
            <person name="Uehling J."/>
            <person name="Grigoriev I.V."/>
            <person name="Vagvolgyi C."/>
            <person name="Papp T."/>
            <person name="Martin F.M."/>
            <person name="Miettinen O."/>
            <person name="Hibbett D.S."/>
            <person name="Nagy L.G."/>
        </authorList>
    </citation>
    <scope>NUCLEOTIDE SEQUENCE [LARGE SCALE GENOMIC DNA]</scope>
    <source>
        <strain evidence="1 3">CBS 962.96</strain>
    </source>
</reference>
<dbReference type="EMBL" id="ML179647">
    <property type="protein sequence ID" value="THU83692.1"/>
    <property type="molecule type" value="Genomic_DNA"/>
</dbReference>
<evidence type="ECO:0000313" key="3">
    <source>
        <dbReference type="Proteomes" id="UP000297245"/>
    </source>
</evidence>